<accession>A0A8S4QGK2</accession>
<evidence type="ECO:0000313" key="2">
    <source>
        <dbReference type="Proteomes" id="UP000838756"/>
    </source>
</evidence>
<comment type="caution">
    <text evidence="1">The sequence shown here is derived from an EMBL/GenBank/DDBJ whole genome shotgun (WGS) entry which is preliminary data.</text>
</comment>
<proteinExistence type="predicted"/>
<name>A0A8S4QGK2_9NEOP</name>
<evidence type="ECO:0000313" key="1">
    <source>
        <dbReference type="EMBL" id="CAH2210576.1"/>
    </source>
</evidence>
<dbReference type="EMBL" id="CAKXAJ010007802">
    <property type="protein sequence ID" value="CAH2210576.1"/>
    <property type="molecule type" value="Genomic_DNA"/>
</dbReference>
<dbReference type="Proteomes" id="UP000838756">
    <property type="component" value="Unassembled WGS sequence"/>
</dbReference>
<reference evidence="1" key="1">
    <citation type="submission" date="2022-03" db="EMBL/GenBank/DDBJ databases">
        <authorList>
            <person name="Lindestad O."/>
        </authorList>
    </citation>
    <scope>NUCLEOTIDE SEQUENCE</scope>
</reference>
<sequence>MIKNLLCSQPVLEIYDQDLPINIYTDASLEGKQNLEADCLSRNPVLESNENTDEQLKVVNLIKLEDIIKDQKNYEEIQNKKSKLIERCNVFFKM</sequence>
<protein>
    <submittedName>
        <fullName evidence="1">Jg26676 protein</fullName>
    </submittedName>
</protein>
<feature type="non-terminal residue" evidence="1">
    <location>
        <position position="1"/>
    </location>
</feature>
<dbReference type="OrthoDB" id="8022549at2759"/>
<organism evidence="1 2">
    <name type="scientific">Pararge aegeria aegeria</name>
    <dbReference type="NCBI Taxonomy" id="348720"/>
    <lineage>
        <taxon>Eukaryota</taxon>
        <taxon>Metazoa</taxon>
        <taxon>Ecdysozoa</taxon>
        <taxon>Arthropoda</taxon>
        <taxon>Hexapoda</taxon>
        <taxon>Insecta</taxon>
        <taxon>Pterygota</taxon>
        <taxon>Neoptera</taxon>
        <taxon>Endopterygota</taxon>
        <taxon>Lepidoptera</taxon>
        <taxon>Glossata</taxon>
        <taxon>Ditrysia</taxon>
        <taxon>Papilionoidea</taxon>
        <taxon>Nymphalidae</taxon>
        <taxon>Satyrinae</taxon>
        <taxon>Satyrini</taxon>
        <taxon>Parargina</taxon>
        <taxon>Pararge</taxon>
    </lineage>
</organism>
<gene>
    <name evidence="1" type="primary">jg26676</name>
    <name evidence="1" type="ORF">PAEG_LOCUS2466</name>
</gene>
<keyword evidence="2" id="KW-1185">Reference proteome</keyword>
<dbReference type="AlphaFoldDB" id="A0A8S4QGK2"/>